<dbReference type="PROSITE" id="PS51826">
    <property type="entry name" value="PSBD"/>
    <property type="match status" value="1"/>
</dbReference>
<dbReference type="Proteomes" id="UP001630303">
    <property type="component" value="Unassembled WGS sequence"/>
</dbReference>
<comment type="cofactor">
    <cofactor evidence="1 6">
        <name>(R)-lipoate</name>
        <dbReference type="ChEBI" id="CHEBI:83088"/>
    </cofactor>
</comment>
<name>A0ABW9GBH0_9MICO</name>
<evidence type="ECO:0000256" key="1">
    <source>
        <dbReference type="ARBA" id="ARBA00001938"/>
    </source>
</evidence>
<dbReference type="InterPro" id="IPR023213">
    <property type="entry name" value="CAT-like_dom_sf"/>
</dbReference>
<comment type="caution">
    <text evidence="10">The sequence shown here is derived from an EMBL/GenBank/DDBJ whole genome shotgun (WGS) entry which is preliminary data.</text>
</comment>
<dbReference type="InterPro" id="IPR001078">
    <property type="entry name" value="2-oxoacid_DH_actylTfrase"/>
</dbReference>
<sequence>MIAQFLLPDLGEGLPEAEIVLWHVAEGDTVSLNQTIAEVETAKAVVEIPSPYAGVVQGLHAAAGDVVAVGSPLVSFAVDGEPEVAPHRPAESAPAHADRQIVAEDRPVVSAAVPNLVGYGAAPAGSARPRRRARGAGRAVLDTEDSVHAAAPHDIVRPAPAEPVLERPRSTPPVRKLAKDLGVDLALVAAAHPGAVVTRAHVEEFAGRAASVPPSVPSTVPPAVSSDPRVTRTPIRGVRKHTAAAMVRSAFTAPHATTFLTVDVTATSELLASLKTDRALDGHRIGVLAIVAKAVCLALGRTPALNARWDEEAGEIVEHHYVALGIAAATDRGLVVPVIRDADTLALVDLADAIADLAATARAGRTAPADMTGGTFSLTNVGVFGVDAGTPILNPGEAGILAVGAVRRTPWEHRGEIALRDVMTLSLSFDHRLVDGAEAARFLTDVAGVLREPGRAMLLR</sequence>
<proteinExistence type="inferred from homology"/>
<dbReference type="Pfam" id="PF00364">
    <property type="entry name" value="Biotin_lipoyl"/>
    <property type="match status" value="1"/>
</dbReference>
<dbReference type="EC" id="2.3.1.-" evidence="6"/>
<evidence type="ECO:0000259" key="9">
    <source>
        <dbReference type="PROSITE" id="PS51826"/>
    </source>
</evidence>
<dbReference type="PANTHER" id="PTHR43178:SF5">
    <property type="entry name" value="LIPOAMIDE ACYLTRANSFERASE COMPONENT OF BRANCHED-CHAIN ALPHA-KETO ACID DEHYDROGENASE COMPLEX, MITOCHONDRIAL"/>
    <property type="match status" value="1"/>
</dbReference>
<organism evidence="10 11">
    <name type="scientific">Microbacterium mcarthurae</name>
    <dbReference type="NCBI Taxonomy" id="3035918"/>
    <lineage>
        <taxon>Bacteria</taxon>
        <taxon>Bacillati</taxon>
        <taxon>Actinomycetota</taxon>
        <taxon>Actinomycetes</taxon>
        <taxon>Micrococcales</taxon>
        <taxon>Microbacteriaceae</taxon>
        <taxon>Microbacterium</taxon>
    </lineage>
</organism>
<keyword evidence="3 6" id="KW-0808">Transferase</keyword>
<evidence type="ECO:0000259" key="8">
    <source>
        <dbReference type="PROSITE" id="PS50968"/>
    </source>
</evidence>
<evidence type="ECO:0000256" key="5">
    <source>
        <dbReference type="ARBA" id="ARBA00023315"/>
    </source>
</evidence>
<evidence type="ECO:0000256" key="7">
    <source>
        <dbReference type="SAM" id="MobiDB-lite"/>
    </source>
</evidence>
<dbReference type="InterPro" id="IPR050743">
    <property type="entry name" value="2-oxoacid_DH_E2_comp"/>
</dbReference>
<reference evidence="10 11" key="1">
    <citation type="submission" date="2023-03" db="EMBL/GenBank/DDBJ databases">
        <title>MT1 and MT2 Draft Genomes of Novel Species.</title>
        <authorList>
            <person name="Venkateswaran K."/>
        </authorList>
    </citation>
    <scope>NUCLEOTIDE SEQUENCE [LARGE SCALE GENOMIC DNA]</scope>
    <source>
        <strain evidence="10 11">IF8SW-P5</strain>
    </source>
</reference>
<keyword evidence="4 6" id="KW-0450">Lipoyl</keyword>
<dbReference type="Gene3D" id="3.30.559.10">
    <property type="entry name" value="Chloramphenicol acetyltransferase-like domain"/>
    <property type="match status" value="1"/>
</dbReference>
<feature type="domain" description="Peripheral subunit-binding (PSBD)" evidence="9">
    <location>
        <begin position="169"/>
        <end position="206"/>
    </location>
</feature>
<dbReference type="Gene3D" id="2.40.50.100">
    <property type="match status" value="1"/>
</dbReference>
<dbReference type="SUPFAM" id="SSF51230">
    <property type="entry name" value="Single hybrid motif"/>
    <property type="match status" value="1"/>
</dbReference>
<dbReference type="PROSITE" id="PS50968">
    <property type="entry name" value="BIOTINYL_LIPOYL"/>
    <property type="match status" value="1"/>
</dbReference>
<dbReference type="Gene3D" id="4.10.320.10">
    <property type="entry name" value="E3-binding domain"/>
    <property type="match status" value="1"/>
</dbReference>
<feature type="region of interest" description="Disordered" evidence="7">
    <location>
        <begin position="211"/>
        <end position="230"/>
    </location>
</feature>
<accession>A0ABW9GBH0</accession>
<dbReference type="InterPro" id="IPR036625">
    <property type="entry name" value="E3-bd_dom_sf"/>
</dbReference>
<dbReference type="EMBL" id="JAROCE010000001">
    <property type="protein sequence ID" value="MFM2718963.1"/>
    <property type="molecule type" value="Genomic_DNA"/>
</dbReference>
<dbReference type="SUPFAM" id="SSF52777">
    <property type="entry name" value="CoA-dependent acyltransferases"/>
    <property type="match status" value="1"/>
</dbReference>
<evidence type="ECO:0000313" key="11">
    <source>
        <dbReference type="Proteomes" id="UP001630303"/>
    </source>
</evidence>
<dbReference type="PROSITE" id="PS00189">
    <property type="entry name" value="LIPOYL"/>
    <property type="match status" value="1"/>
</dbReference>
<protein>
    <recommendedName>
        <fullName evidence="6">Dihydrolipoamide acetyltransferase component of pyruvate dehydrogenase complex</fullName>
        <ecNumber evidence="6">2.3.1.-</ecNumber>
    </recommendedName>
</protein>
<dbReference type="PANTHER" id="PTHR43178">
    <property type="entry name" value="DIHYDROLIPOAMIDE ACETYLTRANSFERASE COMPONENT OF PYRUVATE DEHYDROGENASE COMPLEX"/>
    <property type="match status" value="1"/>
</dbReference>
<dbReference type="InterPro" id="IPR003016">
    <property type="entry name" value="2-oxoA_DH_lipoyl-BS"/>
</dbReference>
<evidence type="ECO:0000256" key="4">
    <source>
        <dbReference type="ARBA" id="ARBA00022823"/>
    </source>
</evidence>
<dbReference type="CDD" id="cd06849">
    <property type="entry name" value="lipoyl_domain"/>
    <property type="match status" value="1"/>
</dbReference>
<evidence type="ECO:0000256" key="3">
    <source>
        <dbReference type="ARBA" id="ARBA00022679"/>
    </source>
</evidence>
<evidence type="ECO:0000256" key="6">
    <source>
        <dbReference type="RuleBase" id="RU003423"/>
    </source>
</evidence>
<dbReference type="InterPro" id="IPR000089">
    <property type="entry name" value="Biotin_lipoyl"/>
</dbReference>
<dbReference type="Pfam" id="PF02817">
    <property type="entry name" value="E3_binding"/>
    <property type="match status" value="1"/>
</dbReference>
<dbReference type="InterPro" id="IPR011053">
    <property type="entry name" value="Single_hybrid_motif"/>
</dbReference>
<dbReference type="RefSeq" id="WP_239277285.1">
    <property type="nucleotide sequence ID" value="NZ_JAROCE010000001.1"/>
</dbReference>
<keyword evidence="5 6" id="KW-0012">Acyltransferase</keyword>
<keyword evidence="11" id="KW-1185">Reference proteome</keyword>
<dbReference type="Pfam" id="PF00198">
    <property type="entry name" value="2-oxoacid_dh"/>
    <property type="match status" value="1"/>
</dbReference>
<feature type="domain" description="Lipoyl-binding" evidence="8">
    <location>
        <begin position="2"/>
        <end position="77"/>
    </location>
</feature>
<comment type="similarity">
    <text evidence="2 6">Belongs to the 2-oxoacid dehydrogenase family.</text>
</comment>
<gene>
    <name evidence="10" type="ORF">P5G46_00360</name>
</gene>
<evidence type="ECO:0000313" key="10">
    <source>
        <dbReference type="EMBL" id="MFM2718963.1"/>
    </source>
</evidence>
<evidence type="ECO:0000256" key="2">
    <source>
        <dbReference type="ARBA" id="ARBA00007317"/>
    </source>
</evidence>
<dbReference type="InterPro" id="IPR004167">
    <property type="entry name" value="PSBD"/>
</dbReference>